<dbReference type="InterPro" id="IPR001254">
    <property type="entry name" value="Trypsin_dom"/>
</dbReference>
<dbReference type="SUPFAM" id="SSF50494">
    <property type="entry name" value="Trypsin-like serine proteases"/>
    <property type="match status" value="1"/>
</dbReference>
<keyword evidence="2" id="KW-0645">Protease</keyword>
<evidence type="ECO:0000256" key="8">
    <source>
        <dbReference type="SAM" id="SignalP"/>
    </source>
</evidence>
<comment type="caution">
    <text evidence="11">The sequence shown here is derived from an EMBL/GenBank/DDBJ whole genome shotgun (WGS) entry which is preliminary data.</text>
</comment>
<gene>
    <name evidence="11" type="ORF">GCM10023082_53230</name>
</gene>
<dbReference type="PROSITE" id="PS00135">
    <property type="entry name" value="TRYPSIN_SER"/>
    <property type="match status" value="1"/>
</dbReference>
<keyword evidence="6" id="KW-0865">Zymogen</keyword>
<dbReference type="InterPro" id="IPR001316">
    <property type="entry name" value="Pept_S1A_streptogrisin"/>
</dbReference>
<dbReference type="InterPro" id="IPR033116">
    <property type="entry name" value="TRYPSIN_SER"/>
</dbReference>
<evidence type="ECO:0000259" key="9">
    <source>
        <dbReference type="Pfam" id="PF00089"/>
    </source>
</evidence>
<dbReference type="InterPro" id="IPR006311">
    <property type="entry name" value="TAT_signal"/>
</dbReference>
<evidence type="ECO:0000313" key="12">
    <source>
        <dbReference type="Proteomes" id="UP001499884"/>
    </source>
</evidence>
<evidence type="ECO:0000256" key="5">
    <source>
        <dbReference type="ARBA" id="ARBA00022825"/>
    </source>
</evidence>
<dbReference type="InterPro" id="IPR009003">
    <property type="entry name" value="Peptidase_S1_PA"/>
</dbReference>
<dbReference type="InterPro" id="IPR018114">
    <property type="entry name" value="TRYPSIN_HIS"/>
</dbReference>
<dbReference type="InterPro" id="IPR004236">
    <property type="entry name" value="Pept_S1_alpha_lytic"/>
</dbReference>
<evidence type="ECO:0000256" key="1">
    <source>
        <dbReference type="ARBA" id="ARBA00007664"/>
    </source>
</evidence>
<dbReference type="PROSITE" id="PS51318">
    <property type="entry name" value="TAT"/>
    <property type="match status" value="1"/>
</dbReference>
<sequence length="360" mass="36900">MPYRHVSPRRTRLAGACALALTATAVLSAAASAQARPAAPAPPGPEGISAASADSLAARFDDTSQGSYYDAARHRLVVNVLDESAADTVRAGGATPRLVPNSLADLRSATATLRDRATMTGTSWVIDPRADKVVVTADGTVTDDRLARLNKVVGDLGGRAVLERTGGRLSLDLSGGDAIWGSDARCSLGFNVVKDGDPYFLTAGHCGKAVSTWSDKQSGSELAKTESATFPTHDYSLVKYTSPDTPHPSEVNLYNGKTQPVKEAGTALVGQTVERSGSTTKTHTGEVTGLDATVNYQEGSVSGLIKTSVCAEPGDSGGPLFDGSTALGLTSGGSGNCTSGGETYFQPVPDALKALGAEIG</sequence>
<dbReference type="Pfam" id="PF00089">
    <property type="entry name" value="Trypsin"/>
    <property type="match status" value="1"/>
</dbReference>
<keyword evidence="5" id="KW-0720">Serine protease</keyword>
<dbReference type="Gene3D" id="2.40.10.10">
    <property type="entry name" value="Trypsin-like serine proteases"/>
    <property type="match status" value="2"/>
</dbReference>
<evidence type="ECO:0000259" key="10">
    <source>
        <dbReference type="Pfam" id="PF02983"/>
    </source>
</evidence>
<dbReference type="PROSITE" id="PS00134">
    <property type="entry name" value="TRYPSIN_HIS"/>
    <property type="match status" value="1"/>
</dbReference>
<evidence type="ECO:0000256" key="7">
    <source>
        <dbReference type="ARBA" id="ARBA00023157"/>
    </source>
</evidence>
<dbReference type="Proteomes" id="UP001499884">
    <property type="component" value="Unassembled WGS sequence"/>
</dbReference>
<evidence type="ECO:0000256" key="4">
    <source>
        <dbReference type="ARBA" id="ARBA00022801"/>
    </source>
</evidence>
<feature type="domain" description="Peptidase S1A alpha-lytic prodomain" evidence="10">
    <location>
        <begin position="101"/>
        <end position="156"/>
    </location>
</feature>
<feature type="chain" id="PRO_5047402642" evidence="8">
    <location>
        <begin position="36"/>
        <end position="360"/>
    </location>
</feature>
<dbReference type="PRINTS" id="PR00861">
    <property type="entry name" value="ALYTICPTASE"/>
</dbReference>
<comment type="similarity">
    <text evidence="1">Belongs to the peptidase S1 family.</text>
</comment>
<dbReference type="InterPro" id="IPR043504">
    <property type="entry name" value="Peptidase_S1_PA_chymotrypsin"/>
</dbReference>
<dbReference type="EMBL" id="BAABEP010000051">
    <property type="protein sequence ID" value="GAA3750482.1"/>
    <property type="molecule type" value="Genomic_DNA"/>
</dbReference>
<organism evidence="11 12">
    <name type="scientific">Streptomyces tremellae</name>
    <dbReference type="NCBI Taxonomy" id="1124239"/>
    <lineage>
        <taxon>Bacteria</taxon>
        <taxon>Bacillati</taxon>
        <taxon>Actinomycetota</taxon>
        <taxon>Actinomycetes</taxon>
        <taxon>Kitasatosporales</taxon>
        <taxon>Streptomycetaceae</taxon>
        <taxon>Streptomyces</taxon>
    </lineage>
</organism>
<protein>
    <submittedName>
        <fullName evidence="11">S1 family peptidase</fullName>
    </submittedName>
</protein>
<evidence type="ECO:0000313" key="11">
    <source>
        <dbReference type="EMBL" id="GAA3750482.1"/>
    </source>
</evidence>
<evidence type="ECO:0000256" key="2">
    <source>
        <dbReference type="ARBA" id="ARBA00022670"/>
    </source>
</evidence>
<evidence type="ECO:0000256" key="6">
    <source>
        <dbReference type="ARBA" id="ARBA00023145"/>
    </source>
</evidence>
<keyword evidence="3 8" id="KW-0732">Signal</keyword>
<dbReference type="CDD" id="cd21112">
    <property type="entry name" value="alphaLP-like"/>
    <property type="match status" value="1"/>
</dbReference>
<dbReference type="Pfam" id="PF02983">
    <property type="entry name" value="Pro_Al_protease"/>
    <property type="match status" value="1"/>
</dbReference>
<name>A0ABP7FY39_9ACTN</name>
<proteinExistence type="inferred from homology"/>
<dbReference type="RefSeq" id="WP_345652612.1">
    <property type="nucleotide sequence ID" value="NZ_BAABEP010000051.1"/>
</dbReference>
<reference evidence="12" key="1">
    <citation type="journal article" date="2019" name="Int. J. Syst. Evol. Microbiol.">
        <title>The Global Catalogue of Microorganisms (GCM) 10K type strain sequencing project: providing services to taxonomists for standard genome sequencing and annotation.</title>
        <authorList>
            <consortium name="The Broad Institute Genomics Platform"/>
            <consortium name="The Broad Institute Genome Sequencing Center for Infectious Disease"/>
            <person name="Wu L."/>
            <person name="Ma J."/>
        </authorList>
    </citation>
    <scope>NUCLEOTIDE SEQUENCE [LARGE SCALE GENOMIC DNA]</scope>
    <source>
        <strain evidence="12">JCM 30846</strain>
    </source>
</reference>
<accession>A0ABP7FY39</accession>
<evidence type="ECO:0000256" key="3">
    <source>
        <dbReference type="ARBA" id="ARBA00022729"/>
    </source>
</evidence>
<dbReference type="PIRSF" id="PIRSF001134">
    <property type="entry name" value="Streptogrisin"/>
    <property type="match status" value="1"/>
</dbReference>
<keyword evidence="7" id="KW-1015">Disulfide bond</keyword>
<feature type="signal peptide" evidence="8">
    <location>
        <begin position="1"/>
        <end position="35"/>
    </location>
</feature>
<keyword evidence="4" id="KW-0378">Hydrolase</keyword>
<feature type="domain" description="Peptidase S1" evidence="9">
    <location>
        <begin position="199"/>
        <end position="352"/>
    </location>
</feature>
<keyword evidence="12" id="KW-1185">Reference proteome</keyword>